<dbReference type="FunFam" id="1.20.1560.10:FF:000020">
    <property type="entry name" value="ABC metal ion transporter"/>
    <property type="match status" value="1"/>
</dbReference>
<feature type="transmembrane region" description="Helical" evidence="11">
    <location>
        <begin position="800"/>
        <end position="824"/>
    </location>
</feature>
<sequence>MKDATTAVGKKKEDSTKNHNSNNDDNDNTGCAVAVSTRHSFVAMAGVTSAELVVPLVDGATFAETSAEDAAWCGSRITFSWVGGIIHEGYRRERRRARQSESPQTGPLALTDKDLLQLRGDDMAESLSEKAQQALSEEQREERPSLVRVLRRAFGGPFMFAAAFKFIYDSLQMAGPYILKAILHFLDHCDGSTPSQCTLEEGMSYVALMLLSAAVQTMVLHQYFHRCFRTGMRFNVACISLVYNKSLRVDGASKSKDSKQRTSGEIVNLMAVDSQRLQDFAPQLHPLWSSPYQIIITLIFLHWVVGWATLAGLSVMLVQIPAVAVVARRIRLAQRKLMTIKDERIKLTNEAFGSIRLLKMYGWEDSFETRLDGVREMELKQLRKYQILNIISSAMWATAPILTALATFAVYCWLYKELTASTAFTAVALFNVLRFPLTMFPQAITTVVEAKVAIRRLEDFLCAPEIPGRSQAASKGFAVEVRDAELAWPNGSPLLSKANFSVPAPVEGQQTAHMTVVLGAVGAGKSGLLQALIGDLSPVSGIVSTAGQIAYTSQVSWIRNASVRDNIIFNSTFHEDRYKAVVKACCLLPDLEALPNGDMTEIGEKGVNLSGGQKQRISLARAVYSQADLMLLDDPLSAVDSHVAKKLLKMFKGPLLSRSSIVLCTHHLQAVHSADQIILLSRSGASKQNGADANDVSLDLEAESLSSSAESADKQSTQPVPKIAFCGTLADFQNAFPKLVAKRGDGETASFERQTSDEPASSEAKSTEAGKLVQKEEEQIGSVPTEVYGAYINAAGGTCVGVAVVFGVLCGQGLQSVAAAWLSFWSDHNTPKSVPHITSLVGLLGYGGLSITAFTGIFLTSALFRMTALKAARSFHRQLLANLLRLPMTFFDTTPLGRVLNRFSKDIYTIDEVLVNNLYSYLQVSSVVVCTIIVISVATPWFLVIIFPLLLLYRATQNFYIPASRQLKRIESNLRSPIFSHFSETLDGTALIRAYGQQDIFISESLFRVSRSMRAYYSNMSSNRWLAVRLESFGAAITFCAGTLAVLGRNSISAGVAGLSISYALSVTQALNWVVRMAADRETNIVSVERVREYLRLDPEPPHHQTTDPSPQTWPREGAIEFKEVYLRYRPDLPYVLSGLNLSIRGREKIGICGRTGAGKSSVLNVLLRLVEAGSGNVFLDGLDIKNLGLHCLRHSLTIIPQDPILFSGSLRFNLDPVGEASDASLWQSLQRSHLSDHVSTLDNGHGDRGLESVVQEQGKNFSLGQRQQMCLARALLRSNVVLLLDEATSAVDRDTDNLIQETIRSEFASHTVLCIAHRISTIMHSDRVCVLDAGKVVELASPQDLMKDASSHFAKLAKLDAMA</sequence>
<feature type="transmembrane region" description="Helical" evidence="11">
    <location>
        <begin position="920"/>
        <end position="953"/>
    </location>
</feature>
<dbReference type="SUPFAM" id="SSF90123">
    <property type="entry name" value="ABC transporter transmembrane region"/>
    <property type="match status" value="2"/>
</dbReference>
<keyword evidence="8 11" id="KW-1133">Transmembrane helix</keyword>
<feature type="region of interest" description="Disordered" evidence="10">
    <location>
        <begin position="747"/>
        <end position="776"/>
    </location>
</feature>
<dbReference type="PROSITE" id="PS50929">
    <property type="entry name" value="ABC_TM1F"/>
    <property type="match status" value="2"/>
</dbReference>
<evidence type="ECO:0000259" key="13">
    <source>
        <dbReference type="PROSITE" id="PS50929"/>
    </source>
</evidence>
<dbReference type="Gene3D" id="3.40.50.300">
    <property type="entry name" value="P-loop containing nucleotide triphosphate hydrolases"/>
    <property type="match status" value="2"/>
</dbReference>
<feature type="domain" description="ABC transporter" evidence="12">
    <location>
        <begin position="1120"/>
        <end position="1359"/>
    </location>
</feature>
<keyword evidence="4 11" id="KW-0812">Transmembrane</keyword>
<feature type="transmembrane region" description="Helical" evidence="11">
    <location>
        <begin position="387"/>
        <end position="414"/>
    </location>
</feature>
<dbReference type="InterPro" id="IPR017871">
    <property type="entry name" value="ABC_transporter-like_CS"/>
</dbReference>
<dbReference type="SUPFAM" id="SSF52540">
    <property type="entry name" value="P-loop containing nucleoside triphosphate hydrolases"/>
    <property type="match status" value="2"/>
</dbReference>
<evidence type="ECO:0000256" key="1">
    <source>
        <dbReference type="ARBA" id="ARBA00004128"/>
    </source>
</evidence>
<dbReference type="CDD" id="cd03250">
    <property type="entry name" value="ABCC_MRP_domain1"/>
    <property type="match status" value="1"/>
</dbReference>
<evidence type="ECO:0000313" key="15">
    <source>
        <dbReference type="Proteomes" id="UP000186817"/>
    </source>
</evidence>
<feature type="domain" description="ABC transmembrane type-1" evidence="13">
    <location>
        <begin position="802"/>
        <end position="1083"/>
    </location>
</feature>
<feature type="transmembrane region" description="Helical" evidence="11">
    <location>
        <begin position="420"/>
        <end position="437"/>
    </location>
</feature>
<dbReference type="PROSITE" id="PS50893">
    <property type="entry name" value="ABC_TRANSPORTER_2"/>
    <property type="match status" value="2"/>
</dbReference>
<keyword evidence="7" id="KW-0067">ATP-binding</keyword>
<keyword evidence="9 11" id="KW-0472">Membrane</keyword>
<dbReference type="FunFam" id="3.40.50.300:FF:000565">
    <property type="entry name" value="ABC bile acid transporter"/>
    <property type="match status" value="1"/>
</dbReference>
<evidence type="ECO:0000256" key="3">
    <source>
        <dbReference type="ARBA" id="ARBA00022554"/>
    </source>
</evidence>
<dbReference type="InterPro" id="IPR044746">
    <property type="entry name" value="ABCC_6TM_D1"/>
</dbReference>
<dbReference type="PANTHER" id="PTHR24223:SF443">
    <property type="entry name" value="MULTIDRUG-RESISTANCE LIKE PROTEIN 1, ISOFORM I"/>
    <property type="match status" value="1"/>
</dbReference>
<dbReference type="PANTHER" id="PTHR24223">
    <property type="entry name" value="ATP-BINDING CASSETTE SUB-FAMILY C"/>
    <property type="match status" value="1"/>
</dbReference>
<dbReference type="SMART" id="SM00382">
    <property type="entry name" value="AAA"/>
    <property type="match status" value="2"/>
</dbReference>
<dbReference type="InterPro" id="IPR011527">
    <property type="entry name" value="ABC1_TM_dom"/>
</dbReference>
<keyword evidence="6" id="KW-0547">Nucleotide-binding</keyword>
<dbReference type="EMBL" id="LSRX01001858">
    <property type="protein sequence ID" value="OLP77046.1"/>
    <property type="molecule type" value="Genomic_DNA"/>
</dbReference>
<reference evidence="14 15" key="1">
    <citation type="submission" date="2016-02" db="EMBL/GenBank/DDBJ databases">
        <title>Genome analysis of coral dinoflagellate symbionts highlights evolutionary adaptations to a symbiotic lifestyle.</title>
        <authorList>
            <person name="Aranda M."/>
            <person name="Li Y."/>
            <person name="Liew Y.J."/>
            <person name="Baumgarten S."/>
            <person name="Simakov O."/>
            <person name="Wilson M."/>
            <person name="Piel J."/>
            <person name="Ashoor H."/>
            <person name="Bougouffa S."/>
            <person name="Bajic V.B."/>
            <person name="Ryu T."/>
            <person name="Ravasi T."/>
            <person name="Bayer T."/>
            <person name="Micklem G."/>
            <person name="Kim H."/>
            <person name="Bhak J."/>
            <person name="Lajeunesse T.C."/>
            <person name="Voolstra C.R."/>
        </authorList>
    </citation>
    <scope>NUCLEOTIDE SEQUENCE [LARGE SCALE GENOMIC DNA]</scope>
    <source>
        <strain evidence="14 15">CCMP2467</strain>
    </source>
</reference>
<evidence type="ECO:0000313" key="14">
    <source>
        <dbReference type="EMBL" id="OLP77046.1"/>
    </source>
</evidence>
<evidence type="ECO:0000256" key="11">
    <source>
        <dbReference type="SAM" id="Phobius"/>
    </source>
</evidence>
<evidence type="ECO:0000256" key="6">
    <source>
        <dbReference type="ARBA" id="ARBA00022741"/>
    </source>
</evidence>
<keyword evidence="3" id="KW-0926">Vacuole</keyword>
<dbReference type="InterPro" id="IPR036640">
    <property type="entry name" value="ABC1_TM_sf"/>
</dbReference>
<feature type="region of interest" description="Disordered" evidence="10">
    <location>
        <begin position="1"/>
        <end position="30"/>
    </location>
</feature>
<dbReference type="GO" id="GO:0016887">
    <property type="term" value="F:ATP hydrolysis activity"/>
    <property type="evidence" value="ECO:0007669"/>
    <property type="project" value="InterPro"/>
</dbReference>
<dbReference type="FunFam" id="3.40.50.300:FF:000997">
    <property type="entry name" value="Multidrug resistance-associated protein 1"/>
    <property type="match status" value="1"/>
</dbReference>
<name>A0A1Q9C2A4_SYMMI</name>
<dbReference type="Pfam" id="PF00664">
    <property type="entry name" value="ABC_membrane"/>
    <property type="match status" value="2"/>
</dbReference>
<evidence type="ECO:0000256" key="10">
    <source>
        <dbReference type="SAM" id="MobiDB-lite"/>
    </source>
</evidence>
<evidence type="ECO:0000256" key="4">
    <source>
        <dbReference type="ARBA" id="ARBA00022692"/>
    </source>
</evidence>
<dbReference type="InterPro" id="IPR003439">
    <property type="entry name" value="ABC_transporter-like_ATP-bd"/>
</dbReference>
<dbReference type="CDD" id="cd03244">
    <property type="entry name" value="ABCC_MRP_domain2"/>
    <property type="match status" value="1"/>
</dbReference>
<dbReference type="Proteomes" id="UP000186817">
    <property type="component" value="Unassembled WGS sequence"/>
</dbReference>
<feature type="transmembrane region" description="Helical" evidence="11">
    <location>
        <begin position="844"/>
        <end position="867"/>
    </location>
</feature>
<dbReference type="OrthoDB" id="6500128at2759"/>
<evidence type="ECO:0000256" key="7">
    <source>
        <dbReference type="ARBA" id="ARBA00022840"/>
    </source>
</evidence>
<evidence type="ECO:0000256" key="2">
    <source>
        <dbReference type="ARBA" id="ARBA00022448"/>
    </source>
</evidence>
<evidence type="ECO:0000256" key="8">
    <source>
        <dbReference type="ARBA" id="ARBA00022989"/>
    </source>
</evidence>
<dbReference type="PROSITE" id="PS00211">
    <property type="entry name" value="ABC_TRANSPORTER_1"/>
    <property type="match status" value="1"/>
</dbReference>
<keyword evidence="5" id="KW-0677">Repeat</keyword>
<dbReference type="Pfam" id="PF00005">
    <property type="entry name" value="ABC_tran"/>
    <property type="match status" value="2"/>
</dbReference>
<dbReference type="InterPro" id="IPR003593">
    <property type="entry name" value="AAA+_ATPase"/>
</dbReference>
<comment type="subcellular location">
    <subcellularLocation>
        <location evidence="1">Vacuole membrane</location>
        <topology evidence="1">Multi-pass membrane protein</topology>
    </subcellularLocation>
</comment>
<dbReference type="InterPro" id="IPR027417">
    <property type="entry name" value="P-loop_NTPase"/>
</dbReference>
<proteinExistence type="predicted"/>
<dbReference type="GO" id="GO:0005524">
    <property type="term" value="F:ATP binding"/>
    <property type="evidence" value="ECO:0007669"/>
    <property type="project" value="UniProtKB-KW"/>
</dbReference>
<evidence type="ECO:0000256" key="9">
    <source>
        <dbReference type="ARBA" id="ARBA00023136"/>
    </source>
</evidence>
<protein>
    <submittedName>
        <fullName evidence="14">Multidrug resistance-associated protein 1</fullName>
    </submittedName>
</protein>
<dbReference type="GO" id="GO:0140359">
    <property type="term" value="F:ABC-type transporter activity"/>
    <property type="evidence" value="ECO:0007669"/>
    <property type="project" value="InterPro"/>
</dbReference>
<dbReference type="InterPro" id="IPR050173">
    <property type="entry name" value="ABC_transporter_C-like"/>
</dbReference>
<keyword evidence="2" id="KW-0813">Transport</keyword>
<organism evidence="14 15">
    <name type="scientific">Symbiodinium microadriaticum</name>
    <name type="common">Dinoflagellate</name>
    <name type="synonym">Zooxanthella microadriatica</name>
    <dbReference type="NCBI Taxonomy" id="2951"/>
    <lineage>
        <taxon>Eukaryota</taxon>
        <taxon>Sar</taxon>
        <taxon>Alveolata</taxon>
        <taxon>Dinophyceae</taxon>
        <taxon>Suessiales</taxon>
        <taxon>Symbiodiniaceae</taxon>
        <taxon>Symbiodinium</taxon>
    </lineage>
</organism>
<dbReference type="CDD" id="cd18579">
    <property type="entry name" value="ABC_6TM_ABCC_D1"/>
    <property type="match status" value="1"/>
</dbReference>
<dbReference type="FunFam" id="1.20.1560.10:FF:000001">
    <property type="entry name" value="ATP-binding cassette subfamily C member 1"/>
    <property type="match status" value="1"/>
</dbReference>
<dbReference type="Gene3D" id="1.20.1560.10">
    <property type="entry name" value="ABC transporter type 1, transmembrane domain"/>
    <property type="match status" value="2"/>
</dbReference>
<dbReference type="CDD" id="cd18603">
    <property type="entry name" value="ABC_6TM_MRP1_2_3_6_D2_like"/>
    <property type="match status" value="1"/>
</dbReference>
<feature type="compositionally biased region" description="Basic and acidic residues" evidence="10">
    <location>
        <begin position="765"/>
        <end position="776"/>
    </location>
</feature>
<feature type="domain" description="ABC transmembrane type-1" evidence="13">
    <location>
        <begin position="160"/>
        <end position="449"/>
    </location>
</feature>
<feature type="transmembrane region" description="Helical" evidence="11">
    <location>
        <begin position="310"/>
        <end position="327"/>
    </location>
</feature>
<dbReference type="OMA" id="PYAWPSQ"/>
<keyword evidence="15" id="KW-1185">Reference proteome</keyword>
<feature type="domain" description="ABC transporter" evidence="12">
    <location>
        <begin position="481"/>
        <end position="708"/>
    </location>
</feature>
<gene>
    <name evidence="14" type="primary">ABCC1</name>
    <name evidence="14" type="ORF">AK812_SmicGene42934</name>
</gene>
<accession>A0A1Q9C2A4</accession>
<evidence type="ECO:0000256" key="5">
    <source>
        <dbReference type="ARBA" id="ARBA00022737"/>
    </source>
</evidence>
<evidence type="ECO:0000259" key="12">
    <source>
        <dbReference type="PROSITE" id="PS50893"/>
    </source>
</evidence>
<comment type="caution">
    <text evidence="14">The sequence shown here is derived from an EMBL/GenBank/DDBJ whole genome shotgun (WGS) entry which is preliminary data.</text>
</comment>
<dbReference type="GO" id="GO:0005774">
    <property type="term" value="C:vacuolar membrane"/>
    <property type="evidence" value="ECO:0007669"/>
    <property type="project" value="UniProtKB-SubCell"/>
</dbReference>